<name>A0ABR4FY47_9EURO</name>
<protein>
    <submittedName>
        <fullName evidence="1">Uncharacterized protein</fullName>
    </submittedName>
</protein>
<evidence type="ECO:0000313" key="1">
    <source>
        <dbReference type="EMBL" id="KAL2788179.1"/>
    </source>
</evidence>
<sequence length="234" mass="26159">MNVFIDSLTLTHLSRISKSTVKEFLNDWVGKTIHISAKDPPSTWTLEKKVSDKHVQVSAAEYHQRPGVSVVFAGFICRSVDDPKDVAFVRVFVQIPYAGSDWAIPAERARRASINLPWHGREELDNLQALSASADFVPGGFLHYILLERAQGVQLDEETFWAYSREERDAIREGFRNACCECMRAGVYGEQAALDHLFWDSETSKVIIAGWRVAAVDQPGTDAEWGATSGRFGV</sequence>
<dbReference type="Proteomes" id="UP001610563">
    <property type="component" value="Unassembled WGS sequence"/>
</dbReference>
<reference evidence="1 2" key="1">
    <citation type="submission" date="2024-07" db="EMBL/GenBank/DDBJ databases">
        <title>Section-level genome sequencing and comparative genomics of Aspergillus sections Usti and Cavernicolus.</title>
        <authorList>
            <consortium name="Lawrence Berkeley National Laboratory"/>
            <person name="Nybo J.L."/>
            <person name="Vesth T.C."/>
            <person name="Theobald S."/>
            <person name="Frisvad J.C."/>
            <person name="Larsen T.O."/>
            <person name="Kjaerboelling I."/>
            <person name="Rothschild-Mancinelli K."/>
            <person name="Lyhne E.K."/>
            <person name="Kogle M.E."/>
            <person name="Barry K."/>
            <person name="Clum A."/>
            <person name="Na H."/>
            <person name="Ledsgaard L."/>
            <person name="Lin J."/>
            <person name="Lipzen A."/>
            <person name="Kuo A."/>
            <person name="Riley R."/>
            <person name="Mondo S."/>
            <person name="Labutti K."/>
            <person name="Haridas S."/>
            <person name="Pangalinan J."/>
            <person name="Salamov A.A."/>
            <person name="Simmons B.A."/>
            <person name="Magnuson J.K."/>
            <person name="Chen J."/>
            <person name="Drula E."/>
            <person name="Henrissat B."/>
            <person name="Wiebenga A."/>
            <person name="Lubbers R.J."/>
            <person name="Gomes A.C."/>
            <person name="Makela M.R."/>
            <person name="Stajich J."/>
            <person name="Grigoriev I.V."/>
            <person name="Mortensen U.H."/>
            <person name="De Vries R.P."/>
            <person name="Baker S.E."/>
            <person name="Andersen M.R."/>
        </authorList>
    </citation>
    <scope>NUCLEOTIDE SEQUENCE [LARGE SCALE GENOMIC DNA]</scope>
    <source>
        <strain evidence="1 2">CBS 209.92</strain>
    </source>
</reference>
<comment type="caution">
    <text evidence="1">The sequence shown here is derived from an EMBL/GenBank/DDBJ whole genome shotgun (WGS) entry which is preliminary data.</text>
</comment>
<dbReference type="EMBL" id="JBFTWV010000083">
    <property type="protein sequence ID" value="KAL2788179.1"/>
    <property type="molecule type" value="Genomic_DNA"/>
</dbReference>
<evidence type="ECO:0000313" key="2">
    <source>
        <dbReference type="Proteomes" id="UP001610563"/>
    </source>
</evidence>
<gene>
    <name evidence="1" type="ORF">BJX66DRAFT_340453</name>
</gene>
<organism evidence="1 2">
    <name type="scientific">Aspergillus keveii</name>
    <dbReference type="NCBI Taxonomy" id="714993"/>
    <lineage>
        <taxon>Eukaryota</taxon>
        <taxon>Fungi</taxon>
        <taxon>Dikarya</taxon>
        <taxon>Ascomycota</taxon>
        <taxon>Pezizomycotina</taxon>
        <taxon>Eurotiomycetes</taxon>
        <taxon>Eurotiomycetidae</taxon>
        <taxon>Eurotiales</taxon>
        <taxon>Aspergillaceae</taxon>
        <taxon>Aspergillus</taxon>
        <taxon>Aspergillus subgen. Nidulantes</taxon>
    </lineage>
</organism>
<proteinExistence type="predicted"/>
<accession>A0ABR4FY47</accession>
<keyword evidence="2" id="KW-1185">Reference proteome</keyword>